<reference evidence="2" key="1">
    <citation type="journal article" date="2019" name="Int. J. Syst. Evol. Microbiol.">
        <title>The Global Catalogue of Microorganisms (GCM) 10K type strain sequencing project: providing services to taxonomists for standard genome sequencing and annotation.</title>
        <authorList>
            <consortium name="The Broad Institute Genomics Platform"/>
            <consortium name="The Broad Institute Genome Sequencing Center for Infectious Disease"/>
            <person name="Wu L."/>
            <person name="Ma J."/>
        </authorList>
    </citation>
    <scope>NUCLEOTIDE SEQUENCE [LARGE SCALE GENOMIC DNA]</scope>
    <source>
        <strain evidence="2">JCM 16956</strain>
    </source>
</reference>
<gene>
    <name evidence="1" type="ORF">GCM10022244_29320</name>
</gene>
<keyword evidence="2" id="KW-1185">Reference proteome</keyword>
<dbReference type="RefSeq" id="WP_345282616.1">
    <property type="nucleotide sequence ID" value="NZ_BAABAJ010000008.1"/>
</dbReference>
<dbReference type="EMBL" id="BAABAJ010000008">
    <property type="protein sequence ID" value="GAA3918235.1"/>
    <property type="molecule type" value="Genomic_DNA"/>
</dbReference>
<accession>A0ABP7M9D4</accession>
<evidence type="ECO:0000313" key="1">
    <source>
        <dbReference type="EMBL" id="GAA3918235.1"/>
    </source>
</evidence>
<dbReference type="Proteomes" id="UP001501000">
    <property type="component" value="Unassembled WGS sequence"/>
</dbReference>
<sequence length="70" mass="7397">MTALHLALLTIVLLAGLSAYGLRRAPAPDVHRVVEVCTRAVVVLGLGDLAVLLVDPTDIPAVLRAVLTRF</sequence>
<organism evidence="1 2">
    <name type="scientific">Streptomyces gulbargensis</name>
    <dbReference type="NCBI Taxonomy" id="364901"/>
    <lineage>
        <taxon>Bacteria</taxon>
        <taxon>Bacillati</taxon>
        <taxon>Actinomycetota</taxon>
        <taxon>Actinomycetes</taxon>
        <taxon>Kitasatosporales</taxon>
        <taxon>Streptomycetaceae</taxon>
        <taxon>Streptomyces</taxon>
    </lineage>
</organism>
<comment type="caution">
    <text evidence="1">The sequence shown here is derived from an EMBL/GenBank/DDBJ whole genome shotgun (WGS) entry which is preliminary data.</text>
</comment>
<evidence type="ECO:0000313" key="2">
    <source>
        <dbReference type="Proteomes" id="UP001501000"/>
    </source>
</evidence>
<proteinExistence type="predicted"/>
<protein>
    <submittedName>
        <fullName evidence="1">Uncharacterized protein</fullName>
    </submittedName>
</protein>
<name>A0ABP7M9D4_9ACTN</name>